<evidence type="ECO:0000259" key="2">
    <source>
        <dbReference type="Pfam" id="PF01458"/>
    </source>
</evidence>
<dbReference type="InterPro" id="IPR045595">
    <property type="entry name" value="SufBD_N"/>
</dbReference>
<dbReference type="InterPro" id="IPR055346">
    <property type="entry name" value="Fe-S_cluster_assembly_SufBD"/>
</dbReference>
<sequence length="439" mass="49647">MQKEIKHYLDQFERFHNGSARQAVHELRKKALKAFEEQGFPSTRQEEWRFTNIKPIAQTPFDIRAGKVELEAGELEPFLFPGWDKPLIVLVNGRFDRDHSRNWQNIPGVEIMPLKQVLDEDKTLFNAYINKVVQDHETAFSRLNLAFMHDGVCLHINNNVQVKDEIHILHLFKSAEQPLAAYPRNLIIAGNNSDVRIIETFHTLGTGITFTGMVSEVVLGENARIGHYRIQNESGEAFHVSNTAIMQKDNSNYKSVTFTFNGKLVRNNISTTLNGSGIESTLNGLYLAGEEQLIDNHTFIDHARPHCDSHELYRGILKGRARAVFSGKILVRPDAQKTDAKQSNNCLLLSDNAQIDTKPQLEIYADDVKCTHGATVGQLDDEAIFYLRARGLPKKKAVGVLTYAFAEEIISGIEVPEIRDVIHQLLAQNLGHEIDFTEQ</sequence>
<organism evidence="4">
    <name type="scientific">Caldithrix abyssi</name>
    <dbReference type="NCBI Taxonomy" id="187145"/>
    <lineage>
        <taxon>Bacteria</taxon>
        <taxon>Pseudomonadati</taxon>
        <taxon>Calditrichota</taxon>
        <taxon>Calditrichia</taxon>
        <taxon>Calditrichales</taxon>
        <taxon>Calditrichaceae</taxon>
        <taxon>Caldithrix</taxon>
    </lineage>
</organism>
<dbReference type="Proteomes" id="UP000886005">
    <property type="component" value="Unassembled WGS sequence"/>
</dbReference>
<dbReference type="PANTHER" id="PTHR43575">
    <property type="entry name" value="PROTEIN ABCI7, CHLOROPLASTIC"/>
    <property type="match status" value="1"/>
</dbReference>
<accession>A0A7V1LNR6</accession>
<feature type="domain" description="SUF system FeS cluster assembly SufBD N-terminal" evidence="3">
    <location>
        <begin position="6"/>
        <end position="168"/>
    </location>
</feature>
<name>A0A7V1LNR6_CALAY</name>
<dbReference type="PANTHER" id="PTHR43575:SF1">
    <property type="entry name" value="PROTEIN ABCI7, CHLOROPLASTIC"/>
    <property type="match status" value="1"/>
</dbReference>
<dbReference type="Pfam" id="PF01458">
    <property type="entry name" value="SUFBD_core"/>
    <property type="match status" value="1"/>
</dbReference>
<dbReference type="EMBL" id="DRLD01000328">
    <property type="protein sequence ID" value="HED11376.1"/>
    <property type="molecule type" value="Genomic_DNA"/>
</dbReference>
<proteinExistence type="inferred from homology"/>
<dbReference type="SUPFAM" id="SSF101960">
    <property type="entry name" value="Stabilizer of iron transporter SufD"/>
    <property type="match status" value="1"/>
</dbReference>
<gene>
    <name evidence="4" type="primary">sufD</name>
    <name evidence="4" type="ORF">ENJ10_11860</name>
</gene>
<comment type="similarity">
    <text evidence="1">Belongs to the iron-sulfur cluster assembly SufBD family.</text>
</comment>
<protein>
    <submittedName>
        <fullName evidence="4">Fe-S cluster assembly protein SufD</fullName>
    </submittedName>
</protein>
<dbReference type="InterPro" id="IPR011542">
    <property type="entry name" value="SUF_FeS_clus_asmbl_SufD"/>
</dbReference>
<comment type="caution">
    <text evidence="4">The sequence shown here is derived from an EMBL/GenBank/DDBJ whole genome shotgun (WGS) entry which is preliminary data.</text>
</comment>
<dbReference type="NCBIfam" id="TIGR01981">
    <property type="entry name" value="sufD"/>
    <property type="match status" value="1"/>
</dbReference>
<evidence type="ECO:0000313" key="4">
    <source>
        <dbReference type="EMBL" id="HED11376.1"/>
    </source>
</evidence>
<dbReference type="InterPro" id="IPR000825">
    <property type="entry name" value="SUF_FeS_clus_asmbl_SufBD_core"/>
</dbReference>
<dbReference type="Pfam" id="PF19295">
    <property type="entry name" value="SufBD_N"/>
    <property type="match status" value="1"/>
</dbReference>
<dbReference type="InterPro" id="IPR037284">
    <property type="entry name" value="SUF_FeS_clus_asmbl_SufBD_sf"/>
</dbReference>
<dbReference type="AlphaFoldDB" id="A0A7V1LNR6"/>
<evidence type="ECO:0000256" key="1">
    <source>
        <dbReference type="ARBA" id="ARBA00043967"/>
    </source>
</evidence>
<dbReference type="GO" id="GO:0016226">
    <property type="term" value="P:iron-sulfur cluster assembly"/>
    <property type="evidence" value="ECO:0007669"/>
    <property type="project" value="InterPro"/>
</dbReference>
<reference evidence="4" key="1">
    <citation type="journal article" date="2020" name="mSystems">
        <title>Genome- and Community-Level Interaction Insights into Carbon Utilization and Element Cycling Functions of Hydrothermarchaeota in Hydrothermal Sediment.</title>
        <authorList>
            <person name="Zhou Z."/>
            <person name="Liu Y."/>
            <person name="Xu W."/>
            <person name="Pan J."/>
            <person name="Luo Z.H."/>
            <person name="Li M."/>
        </authorList>
    </citation>
    <scope>NUCLEOTIDE SEQUENCE [LARGE SCALE GENOMIC DNA]</scope>
    <source>
        <strain evidence="4">HyVt-456</strain>
    </source>
</reference>
<evidence type="ECO:0000259" key="3">
    <source>
        <dbReference type="Pfam" id="PF19295"/>
    </source>
</evidence>
<feature type="domain" description="SUF system FeS cluster assembly SufBD core" evidence="2">
    <location>
        <begin position="177"/>
        <end position="405"/>
    </location>
</feature>